<comment type="similarity">
    <text evidence="6">Belongs to the methyltransferase superfamily. RNA methyltransferase RsmG family.</text>
</comment>
<sequence>MTGPQGVVEAWLQAEHGLRLEPQVWEQLTAYVAAVRAAPFNLTAWEETDLWFKGVADSLAGLAVWNGAGPAADIGSGNGQPGLVLAIARPEASWVLVEARTKRAAFLAAVVRELGLAARVEVVPERAEEWLRHRPAGAATVVARALGPLAVTAELTVPAARPGGRILLWRGPEAGREVEAAAAWLARLGARPERLWSYALPAGRGHRVLVALHKVAETPDRYPRRGGALGR</sequence>
<dbReference type="Pfam" id="PF02527">
    <property type="entry name" value="GidB"/>
    <property type="match status" value="1"/>
</dbReference>
<evidence type="ECO:0000256" key="5">
    <source>
        <dbReference type="ARBA" id="ARBA00022691"/>
    </source>
</evidence>
<dbReference type="GO" id="GO:0070043">
    <property type="term" value="F:rRNA (guanine-N7-)-methyltransferase activity"/>
    <property type="evidence" value="ECO:0007669"/>
    <property type="project" value="UniProtKB-UniRule"/>
</dbReference>
<keyword evidence="2 6" id="KW-0698">rRNA processing</keyword>
<evidence type="ECO:0000313" key="8">
    <source>
        <dbReference type="Proteomes" id="UP000503399"/>
    </source>
</evidence>
<dbReference type="InterPro" id="IPR003682">
    <property type="entry name" value="rRNA_ssu_MeTfrase_G"/>
</dbReference>
<feature type="binding site" evidence="6">
    <location>
        <position position="75"/>
    </location>
    <ligand>
        <name>S-adenosyl-L-methionine</name>
        <dbReference type="ChEBI" id="CHEBI:59789"/>
    </ligand>
</feature>
<evidence type="ECO:0000256" key="6">
    <source>
        <dbReference type="HAMAP-Rule" id="MF_00074"/>
    </source>
</evidence>
<comment type="function">
    <text evidence="6">Specifically methylates the N7 position of a guanine in 16S rRNA.</text>
</comment>
<accession>A0A6F8ZK15</accession>
<evidence type="ECO:0000256" key="3">
    <source>
        <dbReference type="ARBA" id="ARBA00022603"/>
    </source>
</evidence>
<gene>
    <name evidence="6 7" type="primary">rsmG</name>
    <name evidence="7" type="ORF">R50_2785</name>
</gene>
<organism evidence="7 8">
    <name type="scientific">Candidatus Hydrogenisulfobacillus filiaventi</name>
    <dbReference type="NCBI Taxonomy" id="2707344"/>
    <lineage>
        <taxon>Bacteria</taxon>
        <taxon>Bacillati</taxon>
        <taxon>Bacillota</taxon>
        <taxon>Clostridia</taxon>
        <taxon>Eubacteriales</taxon>
        <taxon>Clostridiales Family XVII. Incertae Sedis</taxon>
        <taxon>Candidatus Hydrogenisulfobacillus</taxon>
    </lineage>
</organism>
<feature type="binding site" evidence="6">
    <location>
        <begin position="127"/>
        <end position="128"/>
    </location>
    <ligand>
        <name>S-adenosyl-L-methionine</name>
        <dbReference type="ChEBI" id="CHEBI:59789"/>
    </ligand>
</feature>
<dbReference type="GO" id="GO:0005829">
    <property type="term" value="C:cytosol"/>
    <property type="evidence" value="ECO:0007669"/>
    <property type="project" value="TreeGrafter"/>
</dbReference>
<feature type="binding site" evidence="6">
    <location>
        <position position="144"/>
    </location>
    <ligand>
        <name>S-adenosyl-L-methionine</name>
        <dbReference type="ChEBI" id="CHEBI:59789"/>
    </ligand>
</feature>
<evidence type="ECO:0000256" key="1">
    <source>
        <dbReference type="ARBA" id="ARBA00022490"/>
    </source>
</evidence>
<dbReference type="Proteomes" id="UP000503399">
    <property type="component" value="Chromosome"/>
</dbReference>
<comment type="caution">
    <text evidence="6">Lacks conserved residue(s) required for the propagation of feature annotation.</text>
</comment>
<dbReference type="HAMAP" id="MF_00074">
    <property type="entry name" value="16SrRNA_methyltr_G"/>
    <property type="match status" value="1"/>
</dbReference>
<dbReference type="AlphaFoldDB" id="A0A6F8ZK15"/>
<dbReference type="Gene3D" id="3.40.50.150">
    <property type="entry name" value="Vaccinia Virus protein VP39"/>
    <property type="match status" value="1"/>
</dbReference>
<keyword evidence="3 6" id="KW-0489">Methyltransferase</keyword>
<evidence type="ECO:0000256" key="2">
    <source>
        <dbReference type="ARBA" id="ARBA00022552"/>
    </source>
</evidence>
<keyword evidence="4 6" id="KW-0808">Transferase</keyword>
<evidence type="ECO:0000313" key="7">
    <source>
        <dbReference type="EMBL" id="CAB1130274.1"/>
    </source>
</evidence>
<protein>
    <recommendedName>
        <fullName evidence="6">Ribosomal RNA small subunit methyltransferase G</fullName>
        <ecNumber evidence="6">2.1.1.-</ecNumber>
    </recommendedName>
    <alternativeName>
        <fullName evidence="6">16S rRNA 7-methylguanosine methyltransferase</fullName>
        <shortName evidence="6">16S rRNA m7G methyltransferase</shortName>
    </alternativeName>
</protein>
<dbReference type="InterPro" id="IPR029063">
    <property type="entry name" value="SAM-dependent_MTases_sf"/>
</dbReference>
<feature type="binding site" evidence="6">
    <location>
        <position position="80"/>
    </location>
    <ligand>
        <name>S-adenosyl-L-methionine</name>
        <dbReference type="ChEBI" id="CHEBI:59789"/>
    </ligand>
</feature>
<dbReference type="PANTHER" id="PTHR31760">
    <property type="entry name" value="S-ADENOSYL-L-METHIONINE-DEPENDENT METHYLTRANSFERASES SUPERFAMILY PROTEIN"/>
    <property type="match status" value="1"/>
</dbReference>
<dbReference type="EMBL" id="LR778114">
    <property type="protein sequence ID" value="CAB1130274.1"/>
    <property type="molecule type" value="Genomic_DNA"/>
</dbReference>
<dbReference type="SUPFAM" id="SSF53335">
    <property type="entry name" value="S-adenosyl-L-methionine-dependent methyltransferases"/>
    <property type="match status" value="1"/>
</dbReference>
<name>A0A6F8ZK15_9FIRM</name>
<dbReference type="PANTHER" id="PTHR31760:SF0">
    <property type="entry name" value="S-ADENOSYL-L-METHIONINE-DEPENDENT METHYLTRANSFERASES SUPERFAMILY PROTEIN"/>
    <property type="match status" value="1"/>
</dbReference>
<proteinExistence type="inferred from homology"/>
<dbReference type="PIRSF" id="PIRSF003078">
    <property type="entry name" value="GidB"/>
    <property type="match status" value="1"/>
</dbReference>
<keyword evidence="8" id="KW-1185">Reference proteome</keyword>
<dbReference type="KEGG" id="hfv:R50_2785"/>
<dbReference type="EC" id="2.1.1.-" evidence="6"/>
<comment type="subcellular location">
    <subcellularLocation>
        <location evidence="6">Cytoplasm</location>
    </subcellularLocation>
</comment>
<reference evidence="7 8" key="1">
    <citation type="submission" date="2020-02" db="EMBL/GenBank/DDBJ databases">
        <authorList>
            <person name="Hogendoorn C."/>
        </authorList>
    </citation>
    <scope>NUCLEOTIDE SEQUENCE [LARGE SCALE GENOMIC DNA]</scope>
    <source>
        <strain evidence="7">R501</strain>
    </source>
</reference>
<evidence type="ECO:0000256" key="4">
    <source>
        <dbReference type="ARBA" id="ARBA00022679"/>
    </source>
</evidence>
<keyword evidence="1 6" id="KW-0963">Cytoplasm</keyword>
<keyword evidence="5 6" id="KW-0949">S-adenosyl-L-methionine</keyword>